<feature type="domain" description="Flagellar basal body rod protein N-terminal" evidence="7">
    <location>
        <begin position="5"/>
        <end position="35"/>
    </location>
</feature>
<accession>A0A5Q0BM26</accession>
<dbReference type="InterPro" id="IPR019776">
    <property type="entry name" value="Flagellar_basal_body_rod_CS"/>
</dbReference>
<dbReference type="InterPro" id="IPR010930">
    <property type="entry name" value="Flg_bb/hook_C_dom"/>
</dbReference>
<evidence type="ECO:0000256" key="6">
    <source>
        <dbReference type="RuleBase" id="RU362116"/>
    </source>
</evidence>
<keyword evidence="10" id="KW-0969">Cilium</keyword>
<dbReference type="FunCoup" id="A0A5Q0BM26">
    <property type="interactions" value="56"/>
</dbReference>
<dbReference type="SUPFAM" id="SSF117143">
    <property type="entry name" value="Flagellar hook protein flgE"/>
    <property type="match status" value="1"/>
</dbReference>
<evidence type="ECO:0000256" key="5">
    <source>
        <dbReference type="ARBA" id="ARBA00040228"/>
    </source>
</evidence>
<dbReference type="NCBIfam" id="TIGR03506">
    <property type="entry name" value="FlgEFG_subfam"/>
    <property type="match status" value="1"/>
</dbReference>
<dbReference type="GO" id="GO:0071978">
    <property type="term" value="P:bacterial-type flagellum-dependent swarming motility"/>
    <property type="evidence" value="ECO:0007669"/>
    <property type="project" value="TreeGrafter"/>
</dbReference>
<name>A0A5Q0BM26_9GAMM</name>
<sequence>MDRSIYVATSGVKQTMDAMSTSANNLANVSTTGFRAQIESYTSVPVTGEGLNTRAMAVSSTVSSDFKPGPLQPTDNPLDIAVQNEGWIAVTGKDGKEAYTRNGALVVEQGILKNVQGLAVRGDGGPIKVPTDTTLMIGADGTISGTQAGINSTTVQVLGRIKLVNPPTKSLERGEDGLFRTKGGGAAAPDAKVKLVSGALEGSNVNPVEEMVNMISLAREFEMHTKMLQTMDTQTGKADQLLTLT</sequence>
<evidence type="ECO:0000259" key="9">
    <source>
        <dbReference type="Pfam" id="PF22692"/>
    </source>
</evidence>
<evidence type="ECO:0000256" key="4">
    <source>
        <dbReference type="ARBA" id="ARBA00038560"/>
    </source>
</evidence>
<evidence type="ECO:0000313" key="11">
    <source>
        <dbReference type="Proteomes" id="UP000325755"/>
    </source>
</evidence>
<comment type="similarity">
    <text evidence="2 6">Belongs to the flagella basal body rod proteins family.</text>
</comment>
<dbReference type="InterPro" id="IPR053967">
    <property type="entry name" value="LlgE_F_G-like_D1"/>
</dbReference>
<keyword evidence="3 6" id="KW-0975">Bacterial flagellum</keyword>
<dbReference type="EMBL" id="CP044205">
    <property type="protein sequence ID" value="QFY44985.1"/>
    <property type="molecule type" value="Genomic_DNA"/>
</dbReference>
<dbReference type="Pfam" id="PF22692">
    <property type="entry name" value="LlgE_F_G_D1"/>
    <property type="match status" value="1"/>
</dbReference>
<protein>
    <recommendedName>
        <fullName evidence="5 6">Flagellar basal-body rod protein FlgF</fullName>
    </recommendedName>
</protein>
<evidence type="ECO:0000256" key="2">
    <source>
        <dbReference type="ARBA" id="ARBA00009677"/>
    </source>
</evidence>
<comment type="subcellular location">
    <subcellularLocation>
        <location evidence="1 6">Bacterial flagellum basal body</location>
    </subcellularLocation>
</comment>
<dbReference type="PANTHER" id="PTHR30435">
    <property type="entry name" value="FLAGELLAR PROTEIN"/>
    <property type="match status" value="1"/>
</dbReference>
<dbReference type="KEGG" id="mmob:F6R98_07190"/>
<keyword evidence="10" id="KW-0282">Flagellum</keyword>
<dbReference type="InterPro" id="IPR020013">
    <property type="entry name" value="Flagellar_FlgE/F/G"/>
</dbReference>
<evidence type="ECO:0000256" key="1">
    <source>
        <dbReference type="ARBA" id="ARBA00004117"/>
    </source>
</evidence>
<reference evidence="10 11" key="1">
    <citation type="submission" date="2019-09" db="EMBL/GenBank/DDBJ databases">
        <title>Ecophysiology of the spiral-shaped methanotroph Methylospira mobilis as revealed by the complete genome sequence.</title>
        <authorList>
            <person name="Oshkin I.Y."/>
            <person name="Dedysh S.N."/>
            <person name="Miroshnikov K."/>
            <person name="Danilova O.V."/>
            <person name="Hakobyan A."/>
            <person name="Liesack W."/>
        </authorList>
    </citation>
    <scope>NUCLEOTIDE SEQUENCE [LARGE SCALE GENOMIC DNA]</scope>
    <source>
        <strain evidence="10 11">Shm1</strain>
    </source>
</reference>
<dbReference type="OrthoDB" id="9804559at2"/>
<dbReference type="InParanoid" id="A0A5Q0BM26"/>
<dbReference type="Proteomes" id="UP000325755">
    <property type="component" value="Chromosome"/>
</dbReference>
<comment type="subunit">
    <text evidence="4 6">The basal body constitutes a major portion of the flagellar organelle and consists of five rings (E,L,P,S, and M) mounted on a central rod. The rod consists of about 26 subunits of FlgG in the distal portion, and FlgB, FlgC and FlgF are thought to build up the proximal portion of the rod with about 6 subunits each.</text>
</comment>
<feature type="domain" description="Flagellar hook protein FlgE/F/G-like D1" evidence="9">
    <location>
        <begin position="81"/>
        <end position="144"/>
    </location>
</feature>
<dbReference type="PROSITE" id="PS00588">
    <property type="entry name" value="FLAGELLA_BB_ROD"/>
    <property type="match status" value="1"/>
</dbReference>
<keyword evidence="10" id="KW-0966">Cell projection</keyword>
<organism evidence="10 11">
    <name type="scientific">Candidatus Methylospira mobilis</name>
    <dbReference type="NCBI Taxonomy" id="1808979"/>
    <lineage>
        <taxon>Bacteria</taxon>
        <taxon>Pseudomonadati</taxon>
        <taxon>Pseudomonadota</taxon>
        <taxon>Gammaproteobacteria</taxon>
        <taxon>Methylococcales</taxon>
        <taxon>Methylococcaceae</taxon>
        <taxon>Candidatus Methylospira</taxon>
    </lineage>
</organism>
<evidence type="ECO:0000259" key="7">
    <source>
        <dbReference type="Pfam" id="PF00460"/>
    </source>
</evidence>
<dbReference type="Pfam" id="PF06429">
    <property type="entry name" value="Flg_bbr_C"/>
    <property type="match status" value="1"/>
</dbReference>
<dbReference type="InterPro" id="IPR037925">
    <property type="entry name" value="FlgE/F/G-like"/>
</dbReference>
<evidence type="ECO:0000256" key="3">
    <source>
        <dbReference type="ARBA" id="ARBA00023143"/>
    </source>
</evidence>
<dbReference type="InterPro" id="IPR001444">
    <property type="entry name" value="Flag_bb_rod_N"/>
</dbReference>
<dbReference type="PANTHER" id="PTHR30435:SF18">
    <property type="entry name" value="FLAGELLAR BASAL-BODY ROD PROTEIN FLGF"/>
    <property type="match status" value="1"/>
</dbReference>
<dbReference type="AlphaFoldDB" id="A0A5Q0BM26"/>
<dbReference type="GO" id="GO:0030694">
    <property type="term" value="C:bacterial-type flagellum basal body, rod"/>
    <property type="evidence" value="ECO:0007669"/>
    <property type="project" value="UniProtKB-UniRule"/>
</dbReference>
<gene>
    <name evidence="10" type="ORF">F6R98_07190</name>
</gene>
<feature type="domain" description="Flagellar basal-body/hook protein C-terminal" evidence="8">
    <location>
        <begin position="197"/>
        <end position="241"/>
    </location>
</feature>
<dbReference type="Pfam" id="PF00460">
    <property type="entry name" value="Flg_bb_rod"/>
    <property type="match status" value="1"/>
</dbReference>
<evidence type="ECO:0000259" key="8">
    <source>
        <dbReference type="Pfam" id="PF06429"/>
    </source>
</evidence>
<dbReference type="NCBIfam" id="NF009280">
    <property type="entry name" value="PRK12640.1"/>
    <property type="match status" value="1"/>
</dbReference>
<evidence type="ECO:0000313" key="10">
    <source>
        <dbReference type="EMBL" id="QFY44985.1"/>
    </source>
</evidence>
<keyword evidence="11" id="KW-1185">Reference proteome</keyword>
<proteinExistence type="inferred from homology"/>